<feature type="transmembrane region" description="Helical" evidence="6">
    <location>
        <begin position="86"/>
        <end position="107"/>
    </location>
</feature>
<gene>
    <name evidence="8" type="primary">TM4SF4</name>
</gene>
<dbReference type="GeneID" id="103052953"/>
<dbReference type="PANTHER" id="PTHR14198:SF15">
    <property type="entry name" value="TRANSMEMBRANE 4 L6 FAMILY MEMBER 4"/>
    <property type="match status" value="1"/>
</dbReference>
<feature type="transmembrane region" description="Helical" evidence="6">
    <location>
        <begin position="45"/>
        <end position="66"/>
    </location>
</feature>
<comment type="subcellular location">
    <subcellularLocation>
        <location evidence="1">Membrane</location>
        <topology evidence="1">Multi-pass membrane protein</topology>
    </subcellularLocation>
</comment>
<feature type="transmembrane region" description="Helical" evidence="6">
    <location>
        <begin position="12"/>
        <end position="33"/>
    </location>
</feature>
<keyword evidence="5 6" id="KW-0472">Membrane</keyword>
<protein>
    <submittedName>
        <fullName evidence="8">Transmembrane 4 L6 family member 4 isoform X1</fullName>
    </submittedName>
</protein>
<evidence type="ECO:0000256" key="4">
    <source>
        <dbReference type="ARBA" id="ARBA00022989"/>
    </source>
</evidence>
<dbReference type="RefSeq" id="XP_025031515.1">
    <property type="nucleotide sequence ID" value="XM_025175747.1"/>
</dbReference>
<dbReference type="Pfam" id="PF05805">
    <property type="entry name" value="L6_membrane"/>
    <property type="match status" value="1"/>
</dbReference>
<accession>A0A9F5IZY6</accession>
<dbReference type="Proteomes" id="UP000695026">
    <property type="component" value="Unplaced"/>
</dbReference>
<dbReference type="PANTHER" id="PTHR14198">
    <property type="entry name" value="TRANSMEMBRANE 4 L6 FAMILY MEMBER 1-RELATED"/>
    <property type="match status" value="1"/>
</dbReference>
<reference evidence="8" key="1">
    <citation type="submission" date="2025-08" db="UniProtKB">
        <authorList>
            <consortium name="RefSeq"/>
        </authorList>
    </citation>
    <scope>IDENTIFICATION</scope>
    <source>
        <tissue evidence="8">Liver</tissue>
    </source>
</reference>
<evidence type="ECO:0000313" key="8">
    <source>
        <dbReference type="RefSeq" id="XP_025031515.1"/>
    </source>
</evidence>
<proteinExistence type="inferred from homology"/>
<dbReference type="InterPro" id="IPR008661">
    <property type="entry name" value="L6_membrane"/>
</dbReference>
<sequence length="243" mass="26257">MCCGGCAKCLGVTLIPLALLCILANILLFFPGGTIETSDHISDEVWYFGGILGSGVLMVFPALVFLGLKNNDCCGCCGNENCGKRFAMFTSIIFAAVGIVGAGYSFIVSIVALNKGPKCNIDSNNSSNWAYPFNNGDYLGDHNLWNRCQSPESIVPWNLTLFSLLLIMSGIQLLLCAIQAINGLFGTVCGDCKCCGCSGMLTTREHRSWTSQDKMAVQDSDQSLEGREQTRCCSQLELRLLLD</sequence>
<keyword evidence="7" id="KW-1185">Reference proteome</keyword>
<organism evidence="7 8">
    <name type="scientific">Python bivittatus</name>
    <name type="common">Burmese python</name>
    <name type="synonym">Python molurus bivittatus</name>
    <dbReference type="NCBI Taxonomy" id="176946"/>
    <lineage>
        <taxon>Eukaryota</taxon>
        <taxon>Metazoa</taxon>
        <taxon>Chordata</taxon>
        <taxon>Craniata</taxon>
        <taxon>Vertebrata</taxon>
        <taxon>Euteleostomi</taxon>
        <taxon>Lepidosauria</taxon>
        <taxon>Squamata</taxon>
        <taxon>Bifurcata</taxon>
        <taxon>Unidentata</taxon>
        <taxon>Episquamata</taxon>
        <taxon>Toxicofera</taxon>
        <taxon>Serpentes</taxon>
        <taxon>Henophidia</taxon>
        <taxon>Pythonidae</taxon>
        <taxon>Python</taxon>
    </lineage>
</organism>
<comment type="similarity">
    <text evidence="2">Belongs to the L6 tetraspanin family.</text>
</comment>
<evidence type="ECO:0000256" key="6">
    <source>
        <dbReference type="SAM" id="Phobius"/>
    </source>
</evidence>
<dbReference type="CTD" id="7104"/>
<feature type="transmembrane region" description="Helical" evidence="6">
    <location>
        <begin position="154"/>
        <end position="175"/>
    </location>
</feature>
<dbReference type="OrthoDB" id="9449742at2759"/>
<keyword evidence="4 6" id="KW-1133">Transmembrane helix</keyword>
<dbReference type="GO" id="GO:0016020">
    <property type="term" value="C:membrane"/>
    <property type="evidence" value="ECO:0007669"/>
    <property type="project" value="UniProtKB-SubCell"/>
</dbReference>
<evidence type="ECO:0000256" key="3">
    <source>
        <dbReference type="ARBA" id="ARBA00022692"/>
    </source>
</evidence>
<dbReference type="AlphaFoldDB" id="A0A9F5IZY6"/>
<dbReference type="OMA" id="CGCCGNQ"/>
<keyword evidence="3 6" id="KW-0812">Transmembrane</keyword>
<evidence type="ECO:0000313" key="7">
    <source>
        <dbReference type="Proteomes" id="UP000695026"/>
    </source>
</evidence>
<evidence type="ECO:0000256" key="1">
    <source>
        <dbReference type="ARBA" id="ARBA00004141"/>
    </source>
</evidence>
<name>A0A9F5IZY6_PYTBI</name>
<evidence type="ECO:0000256" key="2">
    <source>
        <dbReference type="ARBA" id="ARBA00006193"/>
    </source>
</evidence>
<evidence type="ECO:0000256" key="5">
    <source>
        <dbReference type="ARBA" id="ARBA00023136"/>
    </source>
</evidence>